<evidence type="ECO:0000313" key="2">
    <source>
        <dbReference type="EMBL" id="MFC6152929.1"/>
    </source>
</evidence>
<keyword evidence="3" id="KW-1185">Reference proteome</keyword>
<name>A0ABW1QTW3_9ACTN</name>
<dbReference type="RefSeq" id="WP_164878622.1">
    <property type="nucleotide sequence ID" value="NZ_CP034929.1"/>
</dbReference>
<accession>A0ABW1QTW3</accession>
<gene>
    <name evidence="2" type="ORF">ACFPWU_04505</name>
</gene>
<organism evidence="2 3">
    <name type="scientific">Nocardioides yefusunii</name>
    <dbReference type="NCBI Taxonomy" id="2500546"/>
    <lineage>
        <taxon>Bacteria</taxon>
        <taxon>Bacillati</taxon>
        <taxon>Actinomycetota</taxon>
        <taxon>Actinomycetes</taxon>
        <taxon>Propionibacteriales</taxon>
        <taxon>Nocardioidaceae</taxon>
        <taxon>Nocardioides</taxon>
    </lineage>
</organism>
<evidence type="ECO:0000259" key="1">
    <source>
        <dbReference type="Pfam" id="PF04480"/>
    </source>
</evidence>
<dbReference type="EMBL" id="JBHSQI010000002">
    <property type="protein sequence ID" value="MFC6152929.1"/>
    <property type="molecule type" value="Genomic_DNA"/>
</dbReference>
<dbReference type="Pfam" id="PF04480">
    <property type="entry name" value="DUF559"/>
    <property type="match status" value="1"/>
</dbReference>
<evidence type="ECO:0000313" key="3">
    <source>
        <dbReference type="Proteomes" id="UP001596098"/>
    </source>
</evidence>
<comment type="caution">
    <text evidence="2">The sequence shown here is derived from an EMBL/GenBank/DDBJ whole genome shotgun (WGS) entry which is preliminary data.</text>
</comment>
<reference evidence="3" key="1">
    <citation type="journal article" date="2019" name="Int. J. Syst. Evol. Microbiol.">
        <title>The Global Catalogue of Microorganisms (GCM) 10K type strain sequencing project: providing services to taxonomists for standard genome sequencing and annotation.</title>
        <authorList>
            <consortium name="The Broad Institute Genomics Platform"/>
            <consortium name="The Broad Institute Genome Sequencing Center for Infectious Disease"/>
            <person name="Wu L."/>
            <person name="Ma J."/>
        </authorList>
    </citation>
    <scope>NUCLEOTIDE SEQUENCE [LARGE SCALE GENOMIC DNA]</scope>
    <source>
        <strain evidence="3">DFY28</strain>
    </source>
</reference>
<sequence length="199" mass="22529">MDVRQTRRLRLDDLSDDRLPRTRTPVAAVRAGLWARTDRQAGLLVSMAVQQRLTSPAELAVEMMRVRRDRRRMLLNELVVEIGGGAESLGEIDVARECRSRGLPEPTRQSARKGPNGRWFLDVEWKRYGVVVEVDGIQHAWAQHVVGDALRQNELAIAGALVLRLPLSGLRWAPDEFYAQVESALRSRGWSRRWPSGTS</sequence>
<dbReference type="Proteomes" id="UP001596098">
    <property type="component" value="Unassembled WGS sequence"/>
</dbReference>
<dbReference type="InterPro" id="IPR007569">
    <property type="entry name" value="DUF559"/>
</dbReference>
<proteinExistence type="predicted"/>
<protein>
    <submittedName>
        <fullName evidence="2">DUF559 domain-containing protein</fullName>
    </submittedName>
</protein>
<feature type="domain" description="DUF559" evidence="1">
    <location>
        <begin position="112"/>
        <end position="175"/>
    </location>
</feature>